<dbReference type="InterPro" id="IPR003018">
    <property type="entry name" value="GAF"/>
</dbReference>
<comment type="subcellular location">
    <subcellularLocation>
        <location evidence="2">Cell inner membrane</location>
        <topology evidence="2">Multi-pass membrane protein</topology>
    </subcellularLocation>
</comment>
<dbReference type="Pfam" id="PF02518">
    <property type="entry name" value="HATPase_c"/>
    <property type="match status" value="1"/>
</dbReference>
<keyword evidence="12 14" id="KW-0902">Two-component regulatory system</keyword>
<feature type="domain" description="HAMP" evidence="16">
    <location>
        <begin position="195"/>
        <end position="247"/>
    </location>
</feature>
<dbReference type="Pfam" id="PF13675">
    <property type="entry name" value="PilJ"/>
    <property type="match status" value="1"/>
</dbReference>
<organism evidence="17 18">
    <name type="scientific">Chitinivorax tropicus</name>
    <dbReference type="NCBI Taxonomy" id="714531"/>
    <lineage>
        <taxon>Bacteria</taxon>
        <taxon>Pseudomonadati</taxon>
        <taxon>Pseudomonadota</taxon>
        <taxon>Betaproteobacteria</taxon>
        <taxon>Chitinivorax</taxon>
    </lineage>
</organism>
<dbReference type="Gene3D" id="1.20.5.1930">
    <property type="match status" value="1"/>
</dbReference>
<evidence type="ECO:0000259" key="16">
    <source>
        <dbReference type="PROSITE" id="PS50885"/>
    </source>
</evidence>
<evidence type="ECO:0000256" key="15">
    <source>
        <dbReference type="SAM" id="Phobius"/>
    </source>
</evidence>
<dbReference type="PROSITE" id="PS50885">
    <property type="entry name" value="HAMP"/>
    <property type="match status" value="1"/>
</dbReference>
<sequence length="640" mass="71762">MSMPELLPARRRLTVKIVGLLMTFMVLALVAVGSTLLLSWELEGGAAAINDAGSLRMRSYRLLEMAARARSADQVVGLQSRIQAELGEIDHIFATLHTGDPIRPLFVPGTAPVLKQLRLIHNNWQAEIRPALSANTLPLPVLRERVEQFVAHIDTEVRLIEHENSRRTTFLRASQMGLIAMGVVSTVCVIYLMFLIIIRPVTRLQAGIQAMADGEMSVRLPVESQDEFGQLTNGFNQMASRLQDLYNTLEKRVADKTLSLAEKNRELASLYDMTAFLNRPGTVEDLCRGFLQRVMQQFRADGGMVRVVDPSNGNLHVVIHEGLSNELVGQEHCLNVGDCLCGEAARDGVSVVHDMRRARLPKREIDCKKDGFVTVSIFQILSLHQAIGQFNLHFKQPYAFSAQEVQLLETFGQHLGVAIDNRRMAAREREMAVSQERNLMAQGLHDSIAQGLTFLNLQAQLMEDGIKRQDWTEVSDTMPLIRAGIQESYEDVRELLLNFRAKLGQESLPDAIRVTLDKFQRQTGVETGFMQEGQGAPLPREHQLQLLFIVQEALSNIRKHAKASQVWVQLNDTQDLELIIHDDGCGFDPETVKAKGESHVGLNIMRERALRIGALLELDTRPGDGVTWRVWLSREQRMAA</sequence>
<reference evidence="17 18" key="1">
    <citation type="submission" date="2020-08" db="EMBL/GenBank/DDBJ databases">
        <title>Genomic Encyclopedia of Type Strains, Phase IV (KMG-IV): sequencing the most valuable type-strain genomes for metagenomic binning, comparative biology and taxonomic classification.</title>
        <authorList>
            <person name="Goeker M."/>
        </authorList>
    </citation>
    <scope>NUCLEOTIDE SEQUENCE [LARGE SCALE GENOMIC DNA]</scope>
    <source>
        <strain evidence="17 18">DSM 27165</strain>
    </source>
</reference>
<dbReference type="InterPro" id="IPR042295">
    <property type="entry name" value="NarX-like_N_sf"/>
</dbReference>
<evidence type="ECO:0000313" key="18">
    <source>
        <dbReference type="Proteomes" id="UP000575898"/>
    </source>
</evidence>
<dbReference type="EMBL" id="JACHHY010000035">
    <property type="protein sequence ID" value="MBB5020433.1"/>
    <property type="molecule type" value="Genomic_DNA"/>
</dbReference>
<keyword evidence="9 14" id="KW-0418">Kinase</keyword>
<dbReference type="InterPro" id="IPR003594">
    <property type="entry name" value="HATPase_dom"/>
</dbReference>
<keyword evidence="10 14" id="KW-0067">ATP-binding</keyword>
<dbReference type="PANTHER" id="PTHR24421:SF10">
    <property type="entry name" value="NITRATE_NITRITE SENSOR PROTEIN NARQ"/>
    <property type="match status" value="1"/>
</dbReference>
<proteinExistence type="predicted"/>
<dbReference type="Pfam" id="PF13185">
    <property type="entry name" value="GAF_2"/>
    <property type="match status" value="1"/>
</dbReference>
<dbReference type="InterPro" id="IPR016380">
    <property type="entry name" value="Sig_transdc_His_kin_NarX/NarQ"/>
</dbReference>
<protein>
    <recommendedName>
        <fullName evidence="14">Sensor protein</fullName>
        <ecNumber evidence="14">2.7.13.3</ecNumber>
    </recommendedName>
</protein>
<dbReference type="AlphaFoldDB" id="A0A840MVQ0"/>
<dbReference type="PIRSF" id="PIRSF003167">
    <property type="entry name" value="STHK_NarX/NarQ"/>
    <property type="match status" value="1"/>
</dbReference>
<dbReference type="GO" id="GO:0046983">
    <property type="term" value="F:protein dimerization activity"/>
    <property type="evidence" value="ECO:0007669"/>
    <property type="project" value="UniProtKB-UniRule"/>
</dbReference>
<evidence type="ECO:0000256" key="14">
    <source>
        <dbReference type="PIRNR" id="PIRNR003167"/>
    </source>
</evidence>
<dbReference type="InterPro" id="IPR003660">
    <property type="entry name" value="HAMP_dom"/>
</dbReference>
<keyword evidence="5" id="KW-0597">Phosphoprotein</keyword>
<evidence type="ECO:0000313" key="17">
    <source>
        <dbReference type="EMBL" id="MBB5020433.1"/>
    </source>
</evidence>
<dbReference type="InterPro" id="IPR011712">
    <property type="entry name" value="Sig_transdc_His_kin_sub3_dim/P"/>
</dbReference>
<evidence type="ECO:0000256" key="9">
    <source>
        <dbReference type="ARBA" id="ARBA00022777"/>
    </source>
</evidence>
<evidence type="ECO:0000256" key="12">
    <source>
        <dbReference type="ARBA" id="ARBA00023012"/>
    </source>
</evidence>
<dbReference type="SUPFAM" id="SSF55874">
    <property type="entry name" value="ATPase domain of HSP90 chaperone/DNA topoisomerase II/histidine kinase"/>
    <property type="match status" value="1"/>
</dbReference>
<gene>
    <name evidence="17" type="ORF">HNQ59_003752</name>
</gene>
<evidence type="ECO:0000256" key="13">
    <source>
        <dbReference type="ARBA" id="ARBA00023136"/>
    </source>
</evidence>
<dbReference type="InterPro" id="IPR029095">
    <property type="entry name" value="NarX-like_N"/>
</dbReference>
<accession>A0A840MVQ0</accession>
<dbReference type="Gene3D" id="6.10.340.10">
    <property type="match status" value="1"/>
</dbReference>
<evidence type="ECO:0000256" key="2">
    <source>
        <dbReference type="ARBA" id="ARBA00004429"/>
    </source>
</evidence>
<keyword evidence="11 15" id="KW-1133">Transmembrane helix</keyword>
<evidence type="ECO:0000256" key="1">
    <source>
        <dbReference type="ARBA" id="ARBA00000085"/>
    </source>
</evidence>
<dbReference type="InterPro" id="IPR029016">
    <property type="entry name" value="GAF-like_dom_sf"/>
</dbReference>
<keyword evidence="6 14" id="KW-0808">Transferase</keyword>
<keyword evidence="18" id="KW-1185">Reference proteome</keyword>
<dbReference type="InterPro" id="IPR050482">
    <property type="entry name" value="Sensor_HK_TwoCompSys"/>
</dbReference>
<dbReference type="RefSeq" id="WP_184041827.1">
    <property type="nucleotide sequence ID" value="NZ_JACHHY010000035.1"/>
</dbReference>
<dbReference type="Proteomes" id="UP000575898">
    <property type="component" value="Unassembled WGS sequence"/>
</dbReference>
<dbReference type="Gene3D" id="3.30.450.40">
    <property type="match status" value="1"/>
</dbReference>
<dbReference type="SMART" id="SM00065">
    <property type="entry name" value="GAF"/>
    <property type="match status" value="1"/>
</dbReference>
<evidence type="ECO:0000256" key="3">
    <source>
        <dbReference type="ARBA" id="ARBA00022475"/>
    </source>
</evidence>
<dbReference type="SUPFAM" id="SSF55781">
    <property type="entry name" value="GAF domain-like"/>
    <property type="match status" value="1"/>
</dbReference>
<dbReference type="InterPro" id="IPR036890">
    <property type="entry name" value="HATPase_C_sf"/>
</dbReference>
<keyword evidence="4 14" id="KW-0997">Cell inner membrane</keyword>
<evidence type="ECO:0000256" key="11">
    <source>
        <dbReference type="ARBA" id="ARBA00022989"/>
    </source>
</evidence>
<dbReference type="PANTHER" id="PTHR24421">
    <property type="entry name" value="NITRATE/NITRITE SENSOR PROTEIN NARX-RELATED"/>
    <property type="match status" value="1"/>
</dbReference>
<evidence type="ECO:0000256" key="5">
    <source>
        <dbReference type="ARBA" id="ARBA00022553"/>
    </source>
</evidence>
<dbReference type="GO" id="GO:0005886">
    <property type="term" value="C:plasma membrane"/>
    <property type="evidence" value="ECO:0007669"/>
    <property type="project" value="UniProtKB-SubCell"/>
</dbReference>
<dbReference type="GO" id="GO:0005524">
    <property type="term" value="F:ATP binding"/>
    <property type="evidence" value="ECO:0007669"/>
    <property type="project" value="UniProtKB-UniRule"/>
</dbReference>
<dbReference type="Gene3D" id="1.20.120.960">
    <property type="entry name" value="Histidine kinase NarX, sensor domain"/>
    <property type="match status" value="1"/>
</dbReference>
<dbReference type="CDD" id="cd06225">
    <property type="entry name" value="HAMP"/>
    <property type="match status" value="1"/>
</dbReference>
<dbReference type="Pfam" id="PF07730">
    <property type="entry name" value="HisKA_3"/>
    <property type="match status" value="1"/>
</dbReference>
<evidence type="ECO:0000256" key="6">
    <source>
        <dbReference type="ARBA" id="ARBA00022679"/>
    </source>
</evidence>
<dbReference type="EC" id="2.7.13.3" evidence="14"/>
<evidence type="ECO:0000256" key="8">
    <source>
        <dbReference type="ARBA" id="ARBA00022741"/>
    </source>
</evidence>
<evidence type="ECO:0000256" key="10">
    <source>
        <dbReference type="ARBA" id="ARBA00022840"/>
    </source>
</evidence>
<keyword evidence="7 15" id="KW-0812">Transmembrane</keyword>
<keyword evidence="8 14" id="KW-0547">Nucleotide-binding</keyword>
<dbReference type="SMART" id="SM00304">
    <property type="entry name" value="HAMP"/>
    <property type="match status" value="1"/>
</dbReference>
<dbReference type="Pfam" id="PF00672">
    <property type="entry name" value="HAMP"/>
    <property type="match status" value="1"/>
</dbReference>
<feature type="transmembrane region" description="Helical" evidence="15">
    <location>
        <begin position="20"/>
        <end position="40"/>
    </location>
</feature>
<dbReference type="GO" id="GO:0000155">
    <property type="term" value="F:phosphorelay sensor kinase activity"/>
    <property type="evidence" value="ECO:0007669"/>
    <property type="project" value="UniProtKB-UniRule"/>
</dbReference>
<keyword evidence="13 14" id="KW-0472">Membrane</keyword>
<keyword evidence="3 14" id="KW-1003">Cell membrane</keyword>
<comment type="catalytic activity">
    <reaction evidence="1 14">
        <text>ATP + protein L-histidine = ADP + protein N-phospho-L-histidine.</text>
        <dbReference type="EC" id="2.7.13.3"/>
    </reaction>
</comment>
<dbReference type="Gene3D" id="3.30.565.10">
    <property type="entry name" value="Histidine kinase-like ATPase, C-terminal domain"/>
    <property type="match status" value="1"/>
</dbReference>
<dbReference type="SMART" id="SM00387">
    <property type="entry name" value="HATPase_c"/>
    <property type="match status" value="1"/>
</dbReference>
<evidence type="ECO:0000256" key="7">
    <source>
        <dbReference type="ARBA" id="ARBA00022692"/>
    </source>
</evidence>
<dbReference type="SUPFAM" id="SSF158472">
    <property type="entry name" value="HAMP domain-like"/>
    <property type="match status" value="1"/>
</dbReference>
<name>A0A840MVQ0_9PROT</name>
<feature type="transmembrane region" description="Helical" evidence="15">
    <location>
        <begin position="176"/>
        <end position="198"/>
    </location>
</feature>
<comment type="caution">
    <text evidence="17">The sequence shown here is derived from an EMBL/GenBank/DDBJ whole genome shotgun (WGS) entry which is preliminary data.</text>
</comment>
<evidence type="ECO:0000256" key="4">
    <source>
        <dbReference type="ARBA" id="ARBA00022519"/>
    </source>
</evidence>
<dbReference type="CDD" id="cd16917">
    <property type="entry name" value="HATPase_UhpB-NarQ-NarX-like"/>
    <property type="match status" value="1"/>
</dbReference>